<name>A0A4C1U4I6_EUMVA</name>
<dbReference type="EMBL" id="BGZK01000126">
    <property type="protein sequence ID" value="GBP21221.1"/>
    <property type="molecule type" value="Genomic_DNA"/>
</dbReference>
<evidence type="ECO:0000313" key="3">
    <source>
        <dbReference type="Proteomes" id="UP000299102"/>
    </source>
</evidence>
<comment type="caution">
    <text evidence="2">The sequence shown here is derived from an EMBL/GenBank/DDBJ whole genome shotgun (WGS) entry which is preliminary data.</text>
</comment>
<sequence length="195" mass="22164">MQLAQGFRGIDGLRVAYMATHSLRRMNALSALCMYSAAETFRMFYEKFQLPEMVHYLCENLTINEGIVIPPESEKARMGHLLFYCRTPSDCGSVVKSARTRSIPDPNLTTTKLINKLGQIKPIAPYLRKHFKSSIADVFNALSVHDSRREVRPTDHVPALGLSNKLQERPSPNTAYETGYTSDRGTYRLRRYSKS</sequence>
<dbReference type="Proteomes" id="UP000299102">
    <property type="component" value="Unassembled WGS sequence"/>
</dbReference>
<proteinExistence type="predicted"/>
<feature type="compositionally biased region" description="Polar residues" evidence="1">
    <location>
        <begin position="170"/>
        <end position="182"/>
    </location>
</feature>
<evidence type="ECO:0000256" key="1">
    <source>
        <dbReference type="SAM" id="MobiDB-lite"/>
    </source>
</evidence>
<dbReference type="AlphaFoldDB" id="A0A4C1U4I6"/>
<organism evidence="2 3">
    <name type="scientific">Eumeta variegata</name>
    <name type="common">Bagworm moth</name>
    <name type="synonym">Eumeta japonica</name>
    <dbReference type="NCBI Taxonomy" id="151549"/>
    <lineage>
        <taxon>Eukaryota</taxon>
        <taxon>Metazoa</taxon>
        <taxon>Ecdysozoa</taxon>
        <taxon>Arthropoda</taxon>
        <taxon>Hexapoda</taxon>
        <taxon>Insecta</taxon>
        <taxon>Pterygota</taxon>
        <taxon>Neoptera</taxon>
        <taxon>Endopterygota</taxon>
        <taxon>Lepidoptera</taxon>
        <taxon>Glossata</taxon>
        <taxon>Ditrysia</taxon>
        <taxon>Tineoidea</taxon>
        <taxon>Psychidae</taxon>
        <taxon>Oiketicinae</taxon>
        <taxon>Eumeta</taxon>
    </lineage>
</organism>
<accession>A0A4C1U4I6</accession>
<protein>
    <submittedName>
        <fullName evidence="2">Uncharacterized protein</fullName>
    </submittedName>
</protein>
<feature type="region of interest" description="Disordered" evidence="1">
    <location>
        <begin position="160"/>
        <end position="182"/>
    </location>
</feature>
<keyword evidence="3" id="KW-1185">Reference proteome</keyword>
<reference evidence="2 3" key="1">
    <citation type="journal article" date="2019" name="Commun. Biol.">
        <title>The bagworm genome reveals a unique fibroin gene that provides high tensile strength.</title>
        <authorList>
            <person name="Kono N."/>
            <person name="Nakamura H."/>
            <person name="Ohtoshi R."/>
            <person name="Tomita M."/>
            <person name="Numata K."/>
            <person name="Arakawa K."/>
        </authorList>
    </citation>
    <scope>NUCLEOTIDE SEQUENCE [LARGE SCALE GENOMIC DNA]</scope>
</reference>
<evidence type="ECO:0000313" key="2">
    <source>
        <dbReference type="EMBL" id="GBP21221.1"/>
    </source>
</evidence>
<gene>
    <name evidence="2" type="ORF">EVAR_84345_1</name>
</gene>